<organism evidence="1 2">
    <name type="scientific">Trichostrongylus colubriformis</name>
    <name type="common">Black scour worm</name>
    <dbReference type="NCBI Taxonomy" id="6319"/>
    <lineage>
        <taxon>Eukaryota</taxon>
        <taxon>Metazoa</taxon>
        <taxon>Ecdysozoa</taxon>
        <taxon>Nematoda</taxon>
        <taxon>Chromadorea</taxon>
        <taxon>Rhabditida</taxon>
        <taxon>Rhabditina</taxon>
        <taxon>Rhabditomorpha</taxon>
        <taxon>Strongyloidea</taxon>
        <taxon>Trichostrongylidae</taxon>
        <taxon>Trichostrongylus</taxon>
    </lineage>
</organism>
<reference evidence="1 2" key="1">
    <citation type="submission" date="2019-10" db="EMBL/GenBank/DDBJ databases">
        <title>Assembly and Annotation for the nematode Trichostrongylus colubriformis.</title>
        <authorList>
            <person name="Martin J."/>
        </authorList>
    </citation>
    <scope>NUCLEOTIDE SEQUENCE [LARGE SCALE GENOMIC DNA]</scope>
    <source>
        <strain evidence="1">G859</strain>
        <tissue evidence="1">Whole worm</tissue>
    </source>
</reference>
<name>A0AAN8FWN6_TRICO</name>
<dbReference type="AlphaFoldDB" id="A0AAN8FWN6"/>
<gene>
    <name evidence="1" type="ORF">GCK32_019980</name>
</gene>
<accession>A0AAN8FWN6</accession>
<sequence length="112" mass="12846">MQKCSTVVQRIGLTESSEIISYAGDFKPMRDVYRSIGDTCFRSKMRALHIRYDEKSKSNWLLSLPVIDYFVSGLNLDYTTTTYPPNGDIFCRMLAFAAAVLILGYQREWVIS</sequence>
<feature type="non-terminal residue" evidence="1">
    <location>
        <position position="112"/>
    </location>
</feature>
<proteinExistence type="predicted"/>
<dbReference type="Proteomes" id="UP001331761">
    <property type="component" value="Unassembled WGS sequence"/>
</dbReference>
<protein>
    <submittedName>
        <fullName evidence="1">Uncharacterized protein</fullName>
    </submittedName>
</protein>
<comment type="caution">
    <text evidence="1">The sequence shown here is derived from an EMBL/GenBank/DDBJ whole genome shotgun (WGS) entry which is preliminary data.</text>
</comment>
<evidence type="ECO:0000313" key="2">
    <source>
        <dbReference type="Proteomes" id="UP001331761"/>
    </source>
</evidence>
<keyword evidence="2" id="KW-1185">Reference proteome</keyword>
<evidence type="ECO:0000313" key="1">
    <source>
        <dbReference type="EMBL" id="KAK5971843.1"/>
    </source>
</evidence>
<dbReference type="EMBL" id="WIXE01017328">
    <property type="protein sequence ID" value="KAK5971843.1"/>
    <property type="molecule type" value="Genomic_DNA"/>
</dbReference>